<organism evidence="2 3">
    <name type="scientific">Nocardiopsis sediminis</name>
    <dbReference type="NCBI Taxonomy" id="1778267"/>
    <lineage>
        <taxon>Bacteria</taxon>
        <taxon>Bacillati</taxon>
        <taxon>Actinomycetota</taxon>
        <taxon>Actinomycetes</taxon>
        <taxon>Streptosporangiales</taxon>
        <taxon>Nocardiopsidaceae</taxon>
        <taxon>Nocardiopsis</taxon>
    </lineage>
</organism>
<accession>A0ABV8FLG2</accession>
<evidence type="ECO:0000313" key="2">
    <source>
        <dbReference type="EMBL" id="MFC3996677.1"/>
    </source>
</evidence>
<dbReference type="EMBL" id="JBHSBH010000008">
    <property type="protein sequence ID" value="MFC3996677.1"/>
    <property type="molecule type" value="Genomic_DNA"/>
</dbReference>
<evidence type="ECO:0000313" key="3">
    <source>
        <dbReference type="Proteomes" id="UP001595847"/>
    </source>
</evidence>
<reference evidence="3" key="1">
    <citation type="journal article" date="2019" name="Int. J. Syst. Evol. Microbiol.">
        <title>The Global Catalogue of Microorganisms (GCM) 10K type strain sequencing project: providing services to taxonomists for standard genome sequencing and annotation.</title>
        <authorList>
            <consortium name="The Broad Institute Genomics Platform"/>
            <consortium name="The Broad Institute Genome Sequencing Center for Infectious Disease"/>
            <person name="Wu L."/>
            <person name="Ma J."/>
        </authorList>
    </citation>
    <scope>NUCLEOTIDE SEQUENCE [LARGE SCALE GENOMIC DNA]</scope>
    <source>
        <strain evidence="3">TBRC 1826</strain>
    </source>
</reference>
<feature type="region of interest" description="Disordered" evidence="1">
    <location>
        <begin position="1"/>
        <end position="54"/>
    </location>
</feature>
<sequence length="349" mass="37035">MSERWSADDLGSPAPDPAGRGAAAGAARPSSGPVLGTGPAVVDPREKRARRRDERVADGLAELELWLRDQVESGLAAARDPGYARYDDMAARLVDAQAARVADRVRDLAGIGSAADWPSRLLAEYALLRLLITGFRRRDHLPDALAATVRSRVGLPTTADASAPVRDTWQVLGGAFFRAGRVRGRRTWLRGGTSGRTAALVSYARPGRAPDSPVRVGTEVDADLAFHPAESRAAITRRHGERRAGPPRGGTVADALASWARVLADDPWLEAWPAVIADAAVARNNGWWLTDPTGAALPLHPDSSPPWLLAAITGGTPARVAAESTPHGLRPLTVWHPDGTPVPLTDESV</sequence>
<dbReference type="Proteomes" id="UP001595847">
    <property type="component" value="Unassembled WGS sequence"/>
</dbReference>
<proteinExistence type="predicted"/>
<feature type="compositionally biased region" description="Basic and acidic residues" evidence="1">
    <location>
        <begin position="43"/>
        <end position="54"/>
    </location>
</feature>
<name>A0ABV8FLG2_9ACTN</name>
<evidence type="ECO:0000256" key="1">
    <source>
        <dbReference type="SAM" id="MobiDB-lite"/>
    </source>
</evidence>
<dbReference type="RefSeq" id="WP_378532959.1">
    <property type="nucleotide sequence ID" value="NZ_JBHSBH010000008.1"/>
</dbReference>
<keyword evidence="3" id="KW-1185">Reference proteome</keyword>
<protein>
    <submittedName>
        <fullName evidence="2">SWIM zinc finger family protein</fullName>
    </submittedName>
</protein>
<feature type="compositionally biased region" description="Low complexity" evidence="1">
    <location>
        <begin position="11"/>
        <end position="33"/>
    </location>
</feature>
<comment type="caution">
    <text evidence="2">The sequence shown here is derived from an EMBL/GenBank/DDBJ whole genome shotgun (WGS) entry which is preliminary data.</text>
</comment>
<gene>
    <name evidence="2" type="ORF">ACFOVU_12180</name>
</gene>